<keyword evidence="2" id="KW-1185">Reference proteome</keyword>
<gene>
    <name evidence="1" type="ORF">RPERSI_LOCUS16301</name>
</gene>
<comment type="caution">
    <text evidence="1">The sequence shown here is derived from an EMBL/GenBank/DDBJ whole genome shotgun (WGS) entry which is preliminary data.</text>
</comment>
<feature type="non-terminal residue" evidence="1">
    <location>
        <position position="239"/>
    </location>
</feature>
<protein>
    <submittedName>
        <fullName evidence="1">35295_t:CDS:1</fullName>
    </submittedName>
</protein>
<reference evidence="1" key="1">
    <citation type="submission" date="2021-06" db="EMBL/GenBank/DDBJ databases">
        <authorList>
            <person name="Kallberg Y."/>
            <person name="Tangrot J."/>
            <person name="Rosling A."/>
        </authorList>
    </citation>
    <scope>NUCLEOTIDE SEQUENCE</scope>
    <source>
        <strain evidence="1">MA461A</strain>
    </source>
</reference>
<evidence type="ECO:0000313" key="2">
    <source>
        <dbReference type="Proteomes" id="UP000789920"/>
    </source>
</evidence>
<name>A0ACA9QZ80_9GLOM</name>
<accession>A0ACA9QZ80</accession>
<proteinExistence type="predicted"/>
<dbReference type="Proteomes" id="UP000789920">
    <property type="component" value="Unassembled WGS sequence"/>
</dbReference>
<evidence type="ECO:0000313" key="1">
    <source>
        <dbReference type="EMBL" id="CAG8770100.1"/>
    </source>
</evidence>
<organism evidence="1 2">
    <name type="scientific">Racocetra persica</name>
    <dbReference type="NCBI Taxonomy" id="160502"/>
    <lineage>
        <taxon>Eukaryota</taxon>
        <taxon>Fungi</taxon>
        <taxon>Fungi incertae sedis</taxon>
        <taxon>Mucoromycota</taxon>
        <taxon>Glomeromycotina</taxon>
        <taxon>Glomeromycetes</taxon>
        <taxon>Diversisporales</taxon>
        <taxon>Gigasporaceae</taxon>
        <taxon>Racocetra</taxon>
    </lineage>
</organism>
<dbReference type="EMBL" id="CAJVQC010040113">
    <property type="protein sequence ID" value="CAG8770100.1"/>
    <property type="molecule type" value="Genomic_DNA"/>
</dbReference>
<sequence length="239" mass="27255">MLYVRFHTDTDKAIGLNMISNGCEKVLKLVKEKFKNVLIILSGNMYMDKKLSMVNILDGKEYCIMSKTIINKSVVNMKKIVEINIANNMYGGALAGTTEGYNVHVANIIARIFIVFGQDIVQVINLSNCFTIMATFTKSSEVFEILELFDHKFLIKNFFEVLYEHNIAELDISHAIVINNNEPESSKNLSPKDQDSDLKNKTKNLKKEDDIFKSTGLRLMRKEEICLSSAFLHTQQSRK</sequence>